<evidence type="ECO:0000313" key="2">
    <source>
        <dbReference type="Proteomes" id="UP000571017"/>
    </source>
</evidence>
<dbReference type="InterPro" id="IPR025062">
    <property type="entry name" value="DUF4003"/>
</dbReference>
<keyword evidence="2" id="KW-1185">Reference proteome</keyword>
<name>A0A838CWQ6_9BACI</name>
<dbReference type="Proteomes" id="UP000571017">
    <property type="component" value="Unassembled WGS sequence"/>
</dbReference>
<proteinExistence type="predicted"/>
<reference evidence="1 2" key="1">
    <citation type="journal article" date="2004" name="Extremophiles">
        <title>Halobacillus locisalis sp. nov., a halophilic bacterium isolated from a marine solar saltern of the Yellow Sea in Korea.</title>
        <authorList>
            <person name="Yoon J.H."/>
            <person name="Kang K.H."/>
            <person name="Oh T.K."/>
            <person name="Park Y.H."/>
        </authorList>
    </citation>
    <scope>NUCLEOTIDE SEQUENCE [LARGE SCALE GENOMIC DNA]</scope>
    <source>
        <strain evidence="1 2">KCTC 3788</strain>
    </source>
</reference>
<comment type="caution">
    <text evidence="1">The sequence shown here is derived from an EMBL/GenBank/DDBJ whole genome shotgun (WGS) entry which is preliminary data.</text>
</comment>
<dbReference type="EMBL" id="JACEFG010000004">
    <property type="protein sequence ID" value="MBA2176582.1"/>
    <property type="molecule type" value="Genomic_DNA"/>
</dbReference>
<sequence>MMLQQKTEQMMDIFSAMNEKNKWTDDRILMMAASVYVVNDKAFDAERYYQLCEYIKNDQGCSPIYVRRFVLQ</sequence>
<evidence type="ECO:0000313" key="1">
    <source>
        <dbReference type="EMBL" id="MBA2176582.1"/>
    </source>
</evidence>
<gene>
    <name evidence="1" type="ORF">H0266_16970</name>
</gene>
<accession>A0A838CWQ6</accession>
<protein>
    <submittedName>
        <fullName evidence="1">DUF4003 family protein</fullName>
    </submittedName>
</protein>
<organism evidence="1 2">
    <name type="scientific">Halobacillus locisalis</name>
    <dbReference type="NCBI Taxonomy" id="220753"/>
    <lineage>
        <taxon>Bacteria</taxon>
        <taxon>Bacillati</taxon>
        <taxon>Bacillota</taxon>
        <taxon>Bacilli</taxon>
        <taxon>Bacillales</taxon>
        <taxon>Bacillaceae</taxon>
        <taxon>Halobacillus</taxon>
    </lineage>
</organism>
<dbReference type="Pfam" id="PF13170">
    <property type="entry name" value="DUF4003"/>
    <property type="match status" value="1"/>
</dbReference>
<dbReference type="AlphaFoldDB" id="A0A838CWQ6"/>